<dbReference type="AlphaFoldDB" id="A0A813EBV2"/>
<proteinExistence type="predicted"/>
<accession>A0A813EBV2</accession>
<reference evidence="1" key="1">
    <citation type="submission" date="2021-02" db="EMBL/GenBank/DDBJ databases">
        <authorList>
            <person name="Dougan E. K."/>
            <person name="Rhodes N."/>
            <person name="Thang M."/>
            <person name="Chan C."/>
        </authorList>
    </citation>
    <scope>NUCLEOTIDE SEQUENCE</scope>
</reference>
<keyword evidence="2" id="KW-1185">Reference proteome</keyword>
<organism evidence="1 2">
    <name type="scientific">Polarella glacialis</name>
    <name type="common">Dinoflagellate</name>
    <dbReference type="NCBI Taxonomy" id="89957"/>
    <lineage>
        <taxon>Eukaryota</taxon>
        <taxon>Sar</taxon>
        <taxon>Alveolata</taxon>
        <taxon>Dinophyceae</taxon>
        <taxon>Suessiales</taxon>
        <taxon>Suessiaceae</taxon>
        <taxon>Polarella</taxon>
    </lineage>
</organism>
<name>A0A813EBV2_POLGL</name>
<comment type="caution">
    <text evidence="1">The sequence shown here is derived from an EMBL/GenBank/DDBJ whole genome shotgun (WGS) entry which is preliminary data.</text>
</comment>
<sequence length="116" mass="12944">MPSYAEFLSRTSSELHATHRERVSNIIKRRQLLTWLLAAVQQQQEHRSGVGPSKVSKVLPQEAAARVLAFLGDAWEHVDCTALRGVDALIAWEGAYGMHSMWRSHRQAIAACSPPL</sequence>
<dbReference type="Proteomes" id="UP000654075">
    <property type="component" value="Unassembled WGS sequence"/>
</dbReference>
<gene>
    <name evidence="1" type="ORF">PGLA1383_LOCUS15038</name>
</gene>
<evidence type="ECO:0000313" key="1">
    <source>
        <dbReference type="EMBL" id="CAE8596576.1"/>
    </source>
</evidence>
<evidence type="ECO:0000313" key="2">
    <source>
        <dbReference type="Proteomes" id="UP000654075"/>
    </source>
</evidence>
<dbReference type="EMBL" id="CAJNNV010008732">
    <property type="protein sequence ID" value="CAE8596576.1"/>
    <property type="molecule type" value="Genomic_DNA"/>
</dbReference>
<protein>
    <submittedName>
        <fullName evidence="1">Uncharacterized protein</fullName>
    </submittedName>
</protein>